<feature type="domain" description="CHRD" evidence="11">
    <location>
        <begin position="166"/>
        <end position="284"/>
    </location>
</feature>
<keyword evidence="5" id="KW-0129">CBS domain</keyword>
<keyword evidence="4 9" id="KW-1133">Transmembrane helix</keyword>
<dbReference type="PROSITE" id="PS50933">
    <property type="entry name" value="CHRD"/>
    <property type="match status" value="4"/>
</dbReference>
<dbReference type="InterPro" id="IPR046342">
    <property type="entry name" value="CBS_dom_sf"/>
</dbReference>
<dbReference type="Gene3D" id="6.20.200.20">
    <property type="match status" value="1"/>
</dbReference>
<proteinExistence type="predicted"/>
<evidence type="ECO:0000256" key="8">
    <source>
        <dbReference type="SAM" id="MobiDB-lite"/>
    </source>
</evidence>
<dbReference type="GO" id="GO:0005615">
    <property type="term" value="C:extracellular space"/>
    <property type="evidence" value="ECO:0007669"/>
    <property type="project" value="TreeGrafter"/>
</dbReference>
<sequence>MIRRLHRVHVKLNNDQETSQSPHETKREHAELLARLEKKERECETKTQEKDDMMKTLNKMKDKLQKESVELKHAREQQRNHRGKVFGKVSCKNIKHDCPEPPCSNPVLLSGHCCRSCPKAHSHAPDKKVDHVFDGFEYFQEKDDDLHKTYNDRSYLSSEDISQDDSRTDFVALLTAAADSRTTTSSGVARARFTLSRSSLVFSITFKKIGRPSRVKFIDRDGNIVFEYFVPRTASPESNMICGIWSNLQKSHIRLLKSEQLHVTMLTTANQGKEIHGKLIKHRALFAETFSSIITSDAEHAGMGGIAMLTLSDVENNLHFILMFEGLLERREKERSIVPIRVELLYHHHVLREIRANVTSHDPDFAEVLTNLNNREMFWLSRGQLEIAVATEGKNPRRISGYITGKKSCDTIQSVLSSGDALTPTKTGAVGSATLTLHDNGTLEYQIQVAGVASKVTGVTIETKPRRRSRRNVLFDMTADYNEGRVVGTWERLNARDIHMLLQNELFLNVATSEYEEGELRGQISSLLYSGLQARLQELPVPLAGQFVSPPVHTSAAGHVWVSVDENCHLHYEIVVSGLRKSDDVTLDAHLHGFAEIGELDDSSREHKRLLKGFYGSQAEGVLKDLSMELLRHLDKGTAFIQVSTKVNPRGEIRGRVHVPNSCESGPASRIDDAHFDLTLFEEVKLDPEEIKKDPSSCFFEGQFRAHGSRWAPDYDKKCTVCTCQHLVRQCVMNLALSLSLSLSQKRTVICDPIICPVLDCANVIHLEDKCCPVCEGCYFEGDRKIHPPGTTWHPFVPPFGYIKCAVCTCRGVTGEVHCEKVNCPRLTCSNPVRRSPSDCCKECPAEEKTPIDLTEMMQADGPRACKFGKNWYLNNESWHPEVPPFGEMKCITCWCDDGVTKCQREQCPLLTCSKIARRENKCCPECKVCTVKCQKFLISRVGEDWIFLILLGLLMALVSWAMDYAIAVCLQAQKWMYGGLDSNVFLQYLAWVTFPVVLITFSAGFTQILAPQAVGSGIPEMKTILRGVVLKEYLTFKTFVAKVIGLTCALGSGMPLGKEGPFVHIASLCAALLSKFMSLFGGIYENESQNIEMLAAACAVGVGCCFAAPIGGVLFSIEVTSTFFAVRNYWRGFFAATFSAFIFRVLAVWNKDEETITALFKTRFRLDFPFDLQELPAFAVIGIASGFGGALFVYLNRKIVQFMRKQKTINKFLMKKRLLFPALVTLLITTLTFPPGFGQFMAGQLTQKETLVTLFDNHTWAKQGISEEFVQLTTSGAWKHPHANVFVTLVVFILMKVPECLLTLSVSTVFWMSALATTIPVPCGAFMPVFVIGAAFGRLVGESMAAWFPDGIHADGNVYRIVPGGYAVVGAAALAGAVTHTVSTAVIVFELTGQISHILPVMIAVIMANAVAQSLQPSLYDSIIRIKKLPYLPELGWGHHEKYNIRVEDIMVREVHYVTLNCCYRDLHDVLQIGNLKTLALVESAESMILLGSIERSQLQALLTQQLGQHNRLAYLQERAQAAKKRLSNHSQGQGGNEPGSQRASQEVRFQISTDTSTFSPSNAGLQKPLKPALKRASCPTVETPTGPEDNTAIALKNLFCVNPVSEPAENNELSGAPDNRKPKRVTISIVDEFDVEDDMTVLEVIEWEERQLEEQVNFNNCKIDPAPFQLVERTSLHKFQLYGEDRQLPRVQQQSCTERTDSCHGFKITMDSNGQEH</sequence>
<feature type="transmembrane region" description="Helical" evidence="9">
    <location>
        <begin position="1367"/>
        <end position="1392"/>
    </location>
</feature>
<dbReference type="Gene3D" id="3.10.580.10">
    <property type="entry name" value="CBS-domain"/>
    <property type="match status" value="2"/>
</dbReference>
<feature type="region of interest" description="Disordered" evidence="8">
    <location>
        <begin position="1"/>
        <end position="27"/>
    </location>
</feature>
<feature type="transmembrane region" description="Helical" evidence="9">
    <location>
        <begin position="989"/>
        <end position="1011"/>
    </location>
</feature>
<dbReference type="CDD" id="cd03683">
    <property type="entry name" value="ClC_1_like"/>
    <property type="match status" value="1"/>
</dbReference>
<dbReference type="InterPro" id="IPR052278">
    <property type="entry name" value="Chordin-like_regulators"/>
</dbReference>
<keyword evidence="3 9" id="KW-0812">Transmembrane</keyword>
<evidence type="ECO:0000256" key="7">
    <source>
        <dbReference type="PROSITE-ProRule" id="PRU00230"/>
    </source>
</evidence>
<evidence type="ECO:0000256" key="4">
    <source>
        <dbReference type="ARBA" id="ARBA00022989"/>
    </source>
</evidence>
<dbReference type="PROSITE" id="PS50184">
    <property type="entry name" value="VWFC_2"/>
    <property type="match status" value="3"/>
</dbReference>
<evidence type="ECO:0000256" key="9">
    <source>
        <dbReference type="SAM" id="Phobius"/>
    </source>
</evidence>
<accession>A0A662YSU2</accession>
<feature type="transmembrane region" description="Helical" evidence="9">
    <location>
        <begin position="1286"/>
        <end position="1313"/>
    </location>
</feature>
<feature type="domain" description="VWFC" evidence="10">
    <location>
        <begin position="864"/>
        <end position="928"/>
    </location>
</feature>
<dbReference type="FunFam" id="1.10.3080.10:FF:000002">
    <property type="entry name" value="Chloride channel 2c"/>
    <property type="match status" value="1"/>
</dbReference>
<feature type="transmembrane region" description="Helical" evidence="9">
    <location>
        <begin position="946"/>
        <end position="968"/>
    </location>
</feature>
<dbReference type="GO" id="GO:0015108">
    <property type="term" value="F:chloride transmembrane transporter activity"/>
    <property type="evidence" value="ECO:0007669"/>
    <property type="project" value="InterPro"/>
</dbReference>
<dbReference type="Gene3D" id="1.10.3080.10">
    <property type="entry name" value="Clc chloride channel"/>
    <property type="match status" value="1"/>
</dbReference>
<dbReference type="InterPro" id="IPR001807">
    <property type="entry name" value="ClC"/>
</dbReference>
<dbReference type="Proteomes" id="UP000289886">
    <property type="component" value="Unassembled WGS sequence"/>
</dbReference>
<dbReference type="GO" id="GO:0036122">
    <property type="term" value="F:BMP binding"/>
    <property type="evidence" value="ECO:0007669"/>
    <property type="project" value="TreeGrafter"/>
</dbReference>
<evidence type="ECO:0000256" key="3">
    <source>
        <dbReference type="ARBA" id="ARBA00022692"/>
    </source>
</evidence>
<dbReference type="SUPFAM" id="SSF57603">
    <property type="entry name" value="FnI-like domain"/>
    <property type="match status" value="3"/>
</dbReference>
<organism evidence="12 13">
    <name type="scientific">Acipenser ruthenus</name>
    <name type="common">Sterlet sturgeon</name>
    <dbReference type="NCBI Taxonomy" id="7906"/>
    <lineage>
        <taxon>Eukaryota</taxon>
        <taxon>Metazoa</taxon>
        <taxon>Chordata</taxon>
        <taxon>Craniata</taxon>
        <taxon>Vertebrata</taxon>
        <taxon>Euteleostomi</taxon>
        <taxon>Actinopterygii</taxon>
        <taxon>Chondrostei</taxon>
        <taxon>Acipenseriformes</taxon>
        <taxon>Acipenseridae</taxon>
        <taxon>Acipenser</taxon>
    </lineage>
</organism>
<dbReference type="SMART" id="SM00754">
    <property type="entry name" value="CHRD"/>
    <property type="match status" value="4"/>
</dbReference>
<dbReference type="InterPro" id="IPR010895">
    <property type="entry name" value="CHRD"/>
</dbReference>
<feature type="compositionally biased region" description="Basic residues" evidence="8">
    <location>
        <begin position="1"/>
        <end position="10"/>
    </location>
</feature>
<feature type="transmembrane region" description="Helical" evidence="9">
    <location>
        <begin position="1176"/>
        <end position="1198"/>
    </location>
</feature>
<reference evidence="12 13" key="1">
    <citation type="submission" date="2019-01" db="EMBL/GenBank/DDBJ databases">
        <title>Draft Genome and Complete Hox-Cluster Characterization of the Sterlet Sturgeon (Acipenser ruthenus).</title>
        <authorList>
            <person name="Wei Q."/>
        </authorList>
    </citation>
    <scope>NUCLEOTIDE SEQUENCE [LARGE SCALE GENOMIC DNA]</scope>
    <source>
        <strain evidence="12">WHYD16114868_AA</strain>
        <tissue evidence="12">Blood</tissue>
    </source>
</reference>
<feature type="transmembrane region" description="Helical" evidence="9">
    <location>
        <begin position="1320"/>
        <end position="1341"/>
    </location>
</feature>
<feature type="transmembrane region" description="Helical" evidence="9">
    <location>
        <begin position="1094"/>
        <end position="1118"/>
    </location>
</feature>
<keyword evidence="13" id="KW-1185">Reference proteome</keyword>
<keyword evidence="6 9" id="KW-0472">Membrane</keyword>
<dbReference type="FunFam" id="3.10.580.10:FF:000056">
    <property type="entry name" value="Chloride channel protein"/>
    <property type="match status" value="1"/>
</dbReference>
<keyword evidence="7" id="KW-0217">Developmental protein</keyword>
<feature type="transmembrane region" description="Helical" evidence="9">
    <location>
        <begin position="1219"/>
        <end position="1238"/>
    </location>
</feature>
<dbReference type="PROSITE" id="PS01208">
    <property type="entry name" value="VWFC_1"/>
    <property type="match status" value="2"/>
</dbReference>
<dbReference type="Pfam" id="PF00654">
    <property type="entry name" value="Voltage_CLC"/>
    <property type="match status" value="1"/>
</dbReference>
<feature type="domain" description="CHRD" evidence="11">
    <location>
        <begin position="408"/>
        <end position="529"/>
    </location>
</feature>
<dbReference type="GO" id="GO:0030514">
    <property type="term" value="P:negative regulation of BMP signaling pathway"/>
    <property type="evidence" value="ECO:0007669"/>
    <property type="project" value="TreeGrafter"/>
</dbReference>
<evidence type="ECO:0000259" key="11">
    <source>
        <dbReference type="PROSITE" id="PS50933"/>
    </source>
</evidence>
<dbReference type="PANTHER" id="PTHR46526:SF1">
    <property type="entry name" value="CHORDIN"/>
    <property type="match status" value="1"/>
</dbReference>
<dbReference type="GO" id="GO:0009953">
    <property type="term" value="P:dorsal/ventral pattern formation"/>
    <property type="evidence" value="ECO:0007669"/>
    <property type="project" value="TreeGrafter"/>
</dbReference>
<feature type="compositionally biased region" description="Polar residues" evidence="8">
    <location>
        <begin position="13"/>
        <end position="22"/>
    </location>
</feature>
<feature type="domain" description="VWFC" evidence="10">
    <location>
        <begin position="696"/>
        <end position="776"/>
    </location>
</feature>
<feature type="region of interest" description="Disordered" evidence="8">
    <location>
        <begin position="1525"/>
        <end position="1546"/>
    </location>
</feature>
<dbReference type="SUPFAM" id="SSF81340">
    <property type="entry name" value="Clc chloride channel"/>
    <property type="match status" value="1"/>
</dbReference>
<feature type="transmembrane region" description="Helical" evidence="9">
    <location>
        <begin position="1063"/>
        <end position="1082"/>
    </location>
</feature>
<feature type="transmembrane region" description="Helical" evidence="9">
    <location>
        <begin position="1130"/>
        <end position="1150"/>
    </location>
</feature>
<evidence type="ECO:0000259" key="10">
    <source>
        <dbReference type="PROSITE" id="PS50184"/>
    </source>
</evidence>
<evidence type="ECO:0000256" key="6">
    <source>
        <dbReference type="ARBA" id="ARBA00023136"/>
    </source>
</evidence>
<evidence type="ECO:0000256" key="1">
    <source>
        <dbReference type="ARBA" id="ARBA00004141"/>
    </source>
</evidence>
<dbReference type="GO" id="GO:0016020">
    <property type="term" value="C:membrane"/>
    <property type="evidence" value="ECO:0007669"/>
    <property type="project" value="UniProtKB-SubCell"/>
</dbReference>
<evidence type="ECO:0000313" key="12">
    <source>
        <dbReference type="EMBL" id="RXM99760.1"/>
    </source>
</evidence>
<dbReference type="SMART" id="SM00214">
    <property type="entry name" value="VWC"/>
    <property type="match status" value="3"/>
</dbReference>
<evidence type="ECO:0000256" key="2">
    <source>
        <dbReference type="ARBA" id="ARBA00016968"/>
    </source>
</evidence>
<dbReference type="Gene3D" id="2.10.70.10">
    <property type="entry name" value="Complement Module, domain 1"/>
    <property type="match status" value="1"/>
</dbReference>
<comment type="subcellular location">
    <subcellularLocation>
        <location evidence="1">Membrane</location>
        <topology evidence="1">Multi-pass membrane protein</topology>
    </subcellularLocation>
</comment>
<dbReference type="PRINTS" id="PR00762">
    <property type="entry name" value="CLCHANNEL"/>
</dbReference>
<evidence type="ECO:0000313" key="13">
    <source>
        <dbReference type="Proteomes" id="UP000289886"/>
    </source>
</evidence>
<protein>
    <recommendedName>
        <fullName evidence="2">Chordin</fullName>
    </recommendedName>
</protein>
<feature type="domain" description="VWFC" evidence="10">
    <location>
        <begin position="776"/>
        <end position="845"/>
    </location>
</feature>
<feature type="domain" description="CHRD" evidence="11">
    <location>
        <begin position="286"/>
        <end position="407"/>
    </location>
</feature>
<dbReference type="InterPro" id="IPR014743">
    <property type="entry name" value="Cl-channel_core"/>
</dbReference>
<dbReference type="Pfam" id="PF00093">
    <property type="entry name" value="VWC"/>
    <property type="match status" value="3"/>
</dbReference>
<dbReference type="PANTHER" id="PTHR46526">
    <property type="entry name" value="CHORDIN"/>
    <property type="match status" value="1"/>
</dbReference>
<evidence type="ECO:0000256" key="5">
    <source>
        <dbReference type="ARBA" id="ARBA00023122"/>
    </source>
</evidence>
<dbReference type="Pfam" id="PF07452">
    <property type="entry name" value="CHRD"/>
    <property type="match status" value="3"/>
</dbReference>
<dbReference type="EMBL" id="SCEB01000303">
    <property type="protein sequence ID" value="RXM99760.1"/>
    <property type="molecule type" value="Genomic_DNA"/>
</dbReference>
<feature type="transmembrane region" description="Helical" evidence="9">
    <location>
        <begin position="1031"/>
        <end position="1051"/>
    </location>
</feature>
<feature type="domain" description="CHRD" evidence="11">
    <location>
        <begin position="535"/>
        <end position="662"/>
    </location>
</feature>
<gene>
    <name evidence="12" type="ORF">EOD39_10810</name>
</gene>
<comment type="caution">
    <text evidence="12">The sequence shown here is derived from an EMBL/GenBank/DDBJ whole genome shotgun (WGS) entry which is preliminary data.</text>
</comment>
<dbReference type="InterPro" id="IPR001007">
    <property type="entry name" value="VWF_dom"/>
</dbReference>
<dbReference type="SUPFAM" id="SSF54631">
    <property type="entry name" value="CBS-domain pair"/>
    <property type="match status" value="1"/>
</dbReference>
<name>A0A662YSU2_ACIRT</name>